<accession>A0A2A4X373</accession>
<evidence type="ECO:0000256" key="10">
    <source>
        <dbReference type="SAM" id="MobiDB-lite"/>
    </source>
</evidence>
<dbReference type="PROSITE" id="PS00211">
    <property type="entry name" value="ABC_TRANSPORTER_1"/>
    <property type="match status" value="1"/>
</dbReference>
<dbReference type="GO" id="GO:0006829">
    <property type="term" value="P:zinc ion transport"/>
    <property type="evidence" value="ECO:0007669"/>
    <property type="project" value="UniProtKB-KW"/>
</dbReference>
<dbReference type="Gene3D" id="3.40.50.300">
    <property type="entry name" value="P-loop containing nucleotide triphosphate hydrolases"/>
    <property type="match status" value="1"/>
</dbReference>
<keyword evidence="1" id="KW-0813">Transport</keyword>
<evidence type="ECO:0000256" key="1">
    <source>
        <dbReference type="ARBA" id="ARBA00022448"/>
    </source>
</evidence>
<evidence type="ECO:0000259" key="11">
    <source>
        <dbReference type="PROSITE" id="PS50893"/>
    </source>
</evidence>
<keyword evidence="9" id="KW-0472">Membrane</keyword>
<feature type="region of interest" description="Disordered" evidence="10">
    <location>
        <begin position="1"/>
        <end position="20"/>
    </location>
</feature>
<keyword evidence="2" id="KW-1003">Cell membrane</keyword>
<dbReference type="InterPro" id="IPR003439">
    <property type="entry name" value="ABC_transporter-like_ATP-bd"/>
</dbReference>
<gene>
    <name evidence="12" type="ORF">COB20_09150</name>
</gene>
<dbReference type="PANTHER" id="PTHR42734">
    <property type="entry name" value="METAL TRANSPORT SYSTEM ATP-BINDING PROTEIN TM_0124-RELATED"/>
    <property type="match status" value="1"/>
</dbReference>
<dbReference type="InterPro" id="IPR027417">
    <property type="entry name" value="P-loop_NTPase"/>
</dbReference>
<dbReference type="Proteomes" id="UP000218767">
    <property type="component" value="Unassembled WGS sequence"/>
</dbReference>
<dbReference type="GO" id="GO:0016887">
    <property type="term" value="F:ATP hydrolysis activity"/>
    <property type="evidence" value="ECO:0007669"/>
    <property type="project" value="InterPro"/>
</dbReference>
<dbReference type="PANTHER" id="PTHR42734:SF9">
    <property type="entry name" value="ZINC IMPORT ATP-BINDING PROTEIN ZNUC"/>
    <property type="match status" value="1"/>
</dbReference>
<evidence type="ECO:0000256" key="4">
    <source>
        <dbReference type="ARBA" id="ARBA00022833"/>
    </source>
</evidence>
<protein>
    <submittedName>
        <fullName evidence="12">Zinc ABC transporter ATP-binding protein ZnuC</fullName>
    </submittedName>
</protein>
<evidence type="ECO:0000256" key="7">
    <source>
        <dbReference type="ARBA" id="ARBA00022967"/>
    </source>
</evidence>
<feature type="domain" description="ABC transporter" evidence="11">
    <location>
        <begin position="25"/>
        <end position="240"/>
    </location>
</feature>
<comment type="caution">
    <text evidence="12">The sequence shown here is derived from an EMBL/GenBank/DDBJ whole genome shotgun (WGS) entry which is preliminary data.</text>
</comment>
<dbReference type="GO" id="GO:0005524">
    <property type="term" value="F:ATP binding"/>
    <property type="evidence" value="ECO:0007669"/>
    <property type="project" value="UniProtKB-KW"/>
</dbReference>
<evidence type="ECO:0000256" key="8">
    <source>
        <dbReference type="ARBA" id="ARBA00023065"/>
    </source>
</evidence>
<evidence type="ECO:0000256" key="9">
    <source>
        <dbReference type="ARBA" id="ARBA00023136"/>
    </source>
</evidence>
<evidence type="ECO:0000313" key="13">
    <source>
        <dbReference type="Proteomes" id="UP000218767"/>
    </source>
</evidence>
<reference evidence="13" key="1">
    <citation type="submission" date="2017-08" db="EMBL/GenBank/DDBJ databases">
        <title>A dynamic microbial community with high functional redundancy inhabits the cold, oxic subseafloor aquifer.</title>
        <authorList>
            <person name="Tully B.J."/>
            <person name="Wheat C.G."/>
            <person name="Glazer B.T."/>
            <person name="Huber J.A."/>
        </authorList>
    </citation>
    <scope>NUCLEOTIDE SEQUENCE [LARGE SCALE GENOMIC DNA]</scope>
</reference>
<proteinExistence type="predicted"/>
<evidence type="ECO:0000256" key="6">
    <source>
        <dbReference type="ARBA" id="ARBA00022906"/>
    </source>
</evidence>
<dbReference type="Pfam" id="PF00005">
    <property type="entry name" value="ABC_tran"/>
    <property type="match status" value="1"/>
</dbReference>
<dbReference type="EMBL" id="NVUL01000049">
    <property type="protein sequence ID" value="PCI77088.1"/>
    <property type="molecule type" value="Genomic_DNA"/>
</dbReference>
<dbReference type="InterPro" id="IPR003593">
    <property type="entry name" value="AAA+_ATPase"/>
</dbReference>
<keyword evidence="7" id="KW-1278">Translocase</keyword>
<evidence type="ECO:0000313" key="12">
    <source>
        <dbReference type="EMBL" id="PCI77088.1"/>
    </source>
</evidence>
<dbReference type="FunFam" id="3.40.50.300:FF:000392">
    <property type="entry name" value="Zinc import ATP-binding protein ZnuC"/>
    <property type="match status" value="1"/>
</dbReference>
<keyword evidence="8" id="KW-0406">Ion transport</keyword>
<dbReference type="SUPFAM" id="SSF52540">
    <property type="entry name" value="P-loop containing nucleoside triphosphate hydrolases"/>
    <property type="match status" value="1"/>
</dbReference>
<dbReference type="InterPro" id="IPR017871">
    <property type="entry name" value="ABC_transporter-like_CS"/>
</dbReference>
<name>A0A2A4X373_9GAMM</name>
<keyword evidence="4" id="KW-0862">Zinc</keyword>
<dbReference type="PROSITE" id="PS50893">
    <property type="entry name" value="ABC_TRANSPORTER_2"/>
    <property type="match status" value="1"/>
</dbReference>
<keyword evidence="6" id="KW-0864">Zinc transport</keyword>
<dbReference type="NCBIfam" id="NF007090">
    <property type="entry name" value="PRK09544.1"/>
    <property type="match status" value="1"/>
</dbReference>
<evidence type="ECO:0000256" key="5">
    <source>
        <dbReference type="ARBA" id="ARBA00022840"/>
    </source>
</evidence>
<keyword evidence="3" id="KW-0547">Nucleotide-binding</keyword>
<evidence type="ECO:0000256" key="2">
    <source>
        <dbReference type="ARBA" id="ARBA00022475"/>
    </source>
</evidence>
<sequence length="268" mass="29361">MDISDTSSNTPSNSSTDTNAPGILLAAESINKDFAEKKILENISLTIEEGQIVTLIGPNGAGKTTLVRIALRLLQPDSGSIYHRPALRIGYMPQRVHVEPTLPLTVNRFLQLANRQDKALLSNTLEDLKIGHLEDQQLAAVSGGELQRVLLARALLRKPELLILDEPAQGVDLAGQAELYQLISEISDRHGCGVLMISHDLHLVMSSTDEVICLNHHICCHGKPEHVTNDPAYLNLFGANASQNLAVYTHHHDHDHEIGGSVKEHHHD</sequence>
<dbReference type="AlphaFoldDB" id="A0A2A4X373"/>
<evidence type="ECO:0000256" key="3">
    <source>
        <dbReference type="ARBA" id="ARBA00022741"/>
    </source>
</evidence>
<organism evidence="12 13">
    <name type="scientific">SAR86 cluster bacterium</name>
    <dbReference type="NCBI Taxonomy" id="2030880"/>
    <lineage>
        <taxon>Bacteria</taxon>
        <taxon>Pseudomonadati</taxon>
        <taxon>Pseudomonadota</taxon>
        <taxon>Gammaproteobacteria</taxon>
        <taxon>SAR86 cluster</taxon>
    </lineage>
</organism>
<dbReference type="GO" id="GO:0010043">
    <property type="term" value="P:response to zinc ion"/>
    <property type="evidence" value="ECO:0007669"/>
    <property type="project" value="TreeGrafter"/>
</dbReference>
<feature type="compositionally biased region" description="Low complexity" evidence="10">
    <location>
        <begin position="1"/>
        <end position="19"/>
    </location>
</feature>
<dbReference type="InterPro" id="IPR050153">
    <property type="entry name" value="Metal_Ion_Import_ABC"/>
</dbReference>
<dbReference type="SMART" id="SM00382">
    <property type="entry name" value="AAA"/>
    <property type="match status" value="1"/>
</dbReference>
<keyword evidence="5 12" id="KW-0067">ATP-binding</keyword>